<accession>A0A0E9VXX7</accession>
<reference evidence="1" key="1">
    <citation type="submission" date="2014-11" db="EMBL/GenBank/DDBJ databases">
        <authorList>
            <person name="Amaro Gonzalez C."/>
        </authorList>
    </citation>
    <scope>NUCLEOTIDE SEQUENCE</scope>
</reference>
<dbReference type="AlphaFoldDB" id="A0A0E9VXX7"/>
<sequence length="30" mass="3511">MSGNIQSSWSAISFLFMKENRSGHMYIFIK</sequence>
<evidence type="ECO:0000313" key="1">
    <source>
        <dbReference type="EMBL" id="JAH82175.1"/>
    </source>
</evidence>
<dbReference type="EMBL" id="GBXM01026402">
    <property type="protein sequence ID" value="JAH82175.1"/>
    <property type="molecule type" value="Transcribed_RNA"/>
</dbReference>
<organism evidence="1">
    <name type="scientific">Anguilla anguilla</name>
    <name type="common">European freshwater eel</name>
    <name type="synonym">Muraena anguilla</name>
    <dbReference type="NCBI Taxonomy" id="7936"/>
    <lineage>
        <taxon>Eukaryota</taxon>
        <taxon>Metazoa</taxon>
        <taxon>Chordata</taxon>
        <taxon>Craniata</taxon>
        <taxon>Vertebrata</taxon>
        <taxon>Euteleostomi</taxon>
        <taxon>Actinopterygii</taxon>
        <taxon>Neopterygii</taxon>
        <taxon>Teleostei</taxon>
        <taxon>Anguilliformes</taxon>
        <taxon>Anguillidae</taxon>
        <taxon>Anguilla</taxon>
    </lineage>
</organism>
<protein>
    <submittedName>
        <fullName evidence="1">Uncharacterized protein</fullName>
    </submittedName>
</protein>
<name>A0A0E9VXX7_ANGAN</name>
<reference evidence="1" key="2">
    <citation type="journal article" date="2015" name="Fish Shellfish Immunol.">
        <title>Early steps in the European eel (Anguilla anguilla)-Vibrio vulnificus interaction in the gills: Role of the RtxA13 toxin.</title>
        <authorList>
            <person name="Callol A."/>
            <person name="Pajuelo D."/>
            <person name="Ebbesson L."/>
            <person name="Teles M."/>
            <person name="MacKenzie S."/>
            <person name="Amaro C."/>
        </authorList>
    </citation>
    <scope>NUCLEOTIDE SEQUENCE</scope>
</reference>
<proteinExistence type="predicted"/>